<dbReference type="GO" id="GO:0005524">
    <property type="term" value="F:ATP binding"/>
    <property type="evidence" value="ECO:0007669"/>
    <property type="project" value="UniProtKB-KW"/>
</dbReference>
<dbReference type="PANTHER" id="PTHR30258:SF2">
    <property type="entry name" value="COMG OPERON PROTEIN 1"/>
    <property type="match status" value="1"/>
</dbReference>
<dbReference type="Pfam" id="PF00437">
    <property type="entry name" value="T2SSE"/>
    <property type="match status" value="1"/>
</dbReference>
<dbReference type="InterPro" id="IPR027417">
    <property type="entry name" value="P-loop_NTPase"/>
</dbReference>
<keyword evidence="7" id="KW-1185">Reference proteome</keyword>
<accession>A0A150WNQ2</accession>
<dbReference type="Proteomes" id="UP000075320">
    <property type="component" value="Unassembled WGS sequence"/>
</dbReference>
<dbReference type="NCBIfam" id="TIGR01764">
    <property type="entry name" value="excise"/>
    <property type="match status" value="1"/>
</dbReference>
<dbReference type="GO" id="GO:0003677">
    <property type="term" value="F:DNA binding"/>
    <property type="evidence" value="ECO:0007669"/>
    <property type="project" value="InterPro"/>
</dbReference>
<dbReference type="Gene3D" id="3.30.450.90">
    <property type="match status" value="1"/>
</dbReference>
<keyword evidence="3" id="KW-0067">ATP-binding</keyword>
<comment type="similarity">
    <text evidence="1">Belongs to the GSP E family.</text>
</comment>
<dbReference type="InterPro" id="IPR010093">
    <property type="entry name" value="SinI_DNA-bd"/>
</dbReference>
<comment type="caution">
    <text evidence="6">The sequence shown here is derived from an EMBL/GenBank/DDBJ whole genome shotgun (WGS) entry which is preliminary data.</text>
</comment>
<feature type="domain" description="Bacterial type II secretion system protein E" evidence="4">
    <location>
        <begin position="91"/>
        <end position="333"/>
    </location>
</feature>
<gene>
    <name evidence="6" type="ORF">AZI86_03005</name>
</gene>
<dbReference type="Pfam" id="PF12728">
    <property type="entry name" value="HTH_17"/>
    <property type="match status" value="1"/>
</dbReference>
<evidence type="ECO:0008006" key="8">
    <source>
        <dbReference type="Google" id="ProtNLM"/>
    </source>
</evidence>
<dbReference type="InterPro" id="IPR001482">
    <property type="entry name" value="T2SS/T4SS_dom"/>
</dbReference>
<keyword evidence="2" id="KW-0547">Nucleotide-binding</keyword>
<dbReference type="Gene3D" id="3.40.50.300">
    <property type="entry name" value="P-loop containing nucleotide triphosphate hydrolases"/>
    <property type="match status" value="1"/>
</dbReference>
<sequence>MDNNEYLDFDEAVAFLKTTPSTLYKWLQAGKIPGHKLGRQWRFLREELEIHVSGKASRINVQRDFLQLSEILQSRKKNKKETSMQLDTHTLAEQIIWDAFDHGARLVHIYPTKGKYEISYRNNEGLDKLSSIQEDFFHELDSSLVSFSSPIGQEDSRRFHLNREQGESLQIRYQKIETVTGPRLTLRIWQPEKDVLSLEKISGGDKEALKRFKSWTQKAHGIIIVTGAPGSGKTTTVHSLLNELRSEGRVIFTIEESVEMVIEGVNQIEVKSRKPEDFANVFHQIHGSDPDVICLGLSSYFGNEEQVFGAAYEAAATGHLVIIQMSESSGEDALKLVKKYTRYNVDPLIVGVSNQVLIPQEDGRRKVKYTFL</sequence>
<dbReference type="SUPFAM" id="SSF52540">
    <property type="entry name" value="P-loop containing nucleoside triphosphate hydrolases"/>
    <property type="match status" value="1"/>
</dbReference>
<protein>
    <recommendedName>
        <fullName evidence="8">Helix-turn-helix domain-containing protein</fullName>
    </recommendedName>
</protein>
<evidence type="ECO:0000313" key="7">
    <source>
        <dbReference type="Proteomes" id="UP000075320"/>
    </source>
</evidence>
<evidence type="ECO:0000256" key="3">
    <source>
        <dbReference type="ARBA" id="ARBA00022840"/>
    </source>
</evidence>
<dbReference type="RefSeq" id="WP_061833616.1">
    <property type="nucleotide sequence ID" value="NZ_LUKE01000001.1"/>
</dbReference>
<feature type="domain" description="Helix-turn-helix" evidence="5">
    <location>
        <begin position="6"/>
        <end position="49"/>
    </location>
</feature>
<evidence type="ECO:0000256" key="1">
    <source>
        <dbReference type="ARBA" id="ARBA00006611"/>
    </source>
</evidence>
<evidence type="ECO:0000313" key="6">
    <source>
        <dbReference type="EMBL" id="KYG66050.1"/>
    </source>
</evidence>
<dbReference type="PANTHER" id="PTHR30258">
    <property type="entry name" value="TYPE II SECRETION SYSTEM PROTEIN GSPE-RELATED"/>
    <property type="match status" value="1"/>
</dbReference>
<dbReference type="AlphaFoldDB" id="A0A150WNQ2"/>
<dbReference type="SUPFAM" id="SSF46955">
    <property type="entry name" value="Putative DNA-binding domain"/>
    <property type="match status" value="1"/>
</dbReference>
<organism evidence="6 7">
    <name type="scientific">Bdellovibrio bacteriovorus</name>
    <dbReference type="NCBI Taxonomy" id="959"/>
    <lineage>
        <taxon>Bacteria</taxon>
        <taxon>Pseudomonadati</taxon>
        <taxon>Bdellovibrionota</taxon>
        <taxon>Bdellovibrionia</taxon>
        <taxon>Bdellovibrionales</taxon>
        <taxon>Pseudobdellovibrionaceae</taxon>
        <taxon>Bdellovibrio</taxon>
    </lineage>
</organism>
<proteinExistence type="inferred from homology"/>
<evidence type="ECO:0000259" key="5">
    <source>
        <dbReference type="Pfam" id="PF12728"/>
    </source>
</evidence>
<dbReference type="GO" id="GO:0016887">
    <property type="term" value="F:ATP hydrolysis activity"/>
    <property type="evidence" value="ECO:0007669"/>
    <property type="project" value="TreeGrafter"/>
</dbReference>
<dbReference type="EMBL" id="LUKE01000001">
    <property type="protein sequence ID" value="KYG66050.1"/>
    <property type="molecule type" value="Genomic_DNA"/>
</dbReference>
<evidence type="ECO:0000259" key="4">
    <source>
        <dbReference type="Pfam" id="PF00437"/>
    </source>
</evidence>
<evidence type="ECO:0000256" key="2">
    <source>
        <dbReference type="ARBA" id="ARBA00022741"/>
    </source>
</evidence>
<reference evidence="6 7" key="1">
    <citation type="submission" date="2016-03" db="EMBL/GenBank/DDBJ databases">
        <authorList>
            <person name="Ploux O."/>
        </authorList>
    </citation>
    <scope>NUCLEOTIDE SEQUENCE [LARGE SCALE GENOMIC DNA]</scope>
    <source>
        <strain evidence="6 7">R0</strain>
    </source>
</reference>
<dbReference type="InterPro" id="IPR041657">
    <property type="entry name" value="HTH_17"/>
</dbReference>
<name>A0A150WNQ2_BDEBC</name>
<dbReference type="GO" id="GO:0005886">
    <property type="term" value="C:plasma membrane"/>
    <property type="evidence" value="ECO:0007669"/>
    <property type="project" value="TreeGrafter"/>
</dbReference>
<dbReference type="InterPro" id="IPR009061">
    <property type="entry name" value="DNA-bd_dom_put_sf"/>
</dbReference>